<evidence type="ECO:0000313" key="3">
    <source>
        <dbReference type="Proteomes" id="UP000029055"/>
    </source>
</evidence>
<sequence length="132" mass="14304">MSDTSEDPAERLGKTADSIVASLGNVDRKVKAMTSARTNDPDTLGDKIIKVAIPSLTGLIAAKVFQTLWNRGTARLQTDDSDDDAQQGLLMTLLFAGLSAAFGAILSQLSDMGSRAFVSHRHCKRQRQNRTR</sequence>
<dbReference type="EMBL" id="JGZR01000006">
    <property type="protein sequence ID" value="KFJ03657.1"/>
    <property type="molecule type" value="Genomic_DNA"/>
</dbReference>
<dbReference type="STRING" id="77635.BISU_0130"/>
<proteinExistence type="predicted"/>
<dbReference type="RefSeq" id="WP_024462986.1">
    <property type="nucleotide sequence ID" value="NZ_CP062939.1"/>
</dbReference>
<dbReference type="OrthoDB" id="3240197at2"/>
<accession>A0A087E7A6</accession>
<reference evidence="2 3" key="1">
    <citation type="submission" date="2014-03" db="EMBL/GenBank/DDBJ databases">
        <title>Genomics of Bifidobacteria.</title>
        <authorList>
            <person name="Ventura M."/>
            <person name="Milani C."/>
            <person name="Lugli G.A."/>
        </authorList>
    </citation>
    <scope>NUCLEOTIDE SEQUENCE [LARGE SCALE GENOMIC DNA]</scope>
    <source>
        <strain evidence="2 3">LMG 11597</strain>
    </source>
</reference>
<protein>
    <recommendedName>
        <fullName evidence="4">Membrane associated protein</fullName>
    </recommendedName>
</protein>
<dbReference type="InterPro" id="IPR025329">
    <property type="entry name" value="DUF4235"/>
</dbReference>
<feature type="transmembrane region" description="Helical" evidence="1">
    <location>
        <begin position="88"/>
        <end position="106"/>
    </location>
</feature>
<dbReference type="Proteomes" id="UP000029055">
    <property type="component" value="Unassembled WGS sequence"/>
</dbReference>
<gene>
    <name evidence="2" type="ORF">BISU_0130</name>
</gene>
<keyword evidence="1" id="KW-1133">Transmembrane helix</keyword>
<organism evidence="2 3">
    <name type="scientific">Bifidobacterium subtile</name>
    <dbReference type="NCBI Taxonomy" id="77635"/>
    <lineage>
        <taxon>Bacteria</taxon>
        <taxon>Bacillati</taxon>
        <taxon>Actinomycetota</taxon>
        <taxon>Actinomycetes</taxon>
        <taxon>Bifidobacteriales</taxon>
        <taxon>Bifidobacteriaceae</taxon>
        <taxon>Bifidobacterium</taxon>
    </lineage>
</organism>
<evidence type="ECO:0008006" key="4">
    <source>
        <dbReference type="Google" id="ProtNLM"/>
    </source>
</evidence>
<dbReference type="eggNOG" id="ENOG5031Y80">
    <property type="taxonomic scope" value="Bacteria"/>
</dbReference>
<dbReference type="Pfam" id="PF14019">
    <property type="entry name" value="DUF4235"/>
    <property type="match status" value="1"/>
</dbReference>
<dbReference type="AlphaFoldDB" id="A0A087E7A6"/>
<comment type="caution">
    <text evidence="2">The sequence shown here is derived from an EMBL/GenBank/DDBJ whole genome shotgun (WGS) entry which is preliminary data.</text>
</comment>
<name>A0A087E7A6_9BIFI</name>
<keyword evidence="3" id="KW-1185">Reference proteome</keyword>
<keyword evidence="1" id="KW-0812">Transmembrane</keyword>
<keyword evidence="1" id="KW-0472">Membrane</keyword>
<evidence type="ECO:0000313" key="2">
    <source>
        <dbReference type="EMBL" id="KFJ03657.1"/>
    </source>
</evidence>
<evidence type="ECO:0000256" key="1">
    <source>
        <dbReference type="SAM" id="Phobius"/>
    </source>
</evidence>